<sequence>MKNPPPSPPRGPLVPSHISTPSTGDQPPNDDNHSGPQDPPRRRNSSTNTTDLSTSDAVPSSLDIIRHRRMINKRRWLAKQAARTQRLSSEVAALEVDIVNLE</sequence>
<proteinExistence type="predicted"/>
<evidence type="ECO:0000256" key="1">
    <source>
        <dbReference type="SAM" id="MobiDB-lite"/>
    </source>
</evidence>
<dbReference type="AlphaFoldDB" id="W4GAB8"/>
<name>W4GAB8_APHAT</name>
<evidence type="ECO:0000313" key="2">
    <source>
        <dbReference type="EMBL" id="ETV75898.1"/>
    </source>
</evidence>
<feature type="compositionally biased region" description="Pro residues" evidence="1">
    <location>
        <begin position="1"/>
        <end position="12"/>
    </location>
</feature>
<feature type="compositionally biased region" description="Low complexity" evidence="1">
    <location>
        <begin position="45"/>
        <end position="56"/>
    </location>
</feature>
<dbReference type="VEuPathDB" id="FungiDB:H257_09863"/>
<organism evidence="2">
    <name type="scientific">Aphanomyces astaci</name>
    <name type="common">Crayfish plague agent</name>
    <dbReference type="NCBI Taxonomy" id="112090"/>
    <lineage>
        <taxon>Eukaryota</taxon>
        <taxon>Sar</taxon>
        <taxon>Stramenopiles</taxon>
        <taxon>Oomycota</taxon>
        <taxon>Saprolegniomycetes</taxon>
        <taxon>Saprolegniales</taxon>
        <taxon>Verrucalvaceae</taxon>
        <taxon>Aphanomyces</taxon>
    </lineage>
</organism>
<dbReference type="EMBL" id="KI913138">
    <property type="protein sequence ID" value="ETV75898.1"/>
    <property type="molecule type" value="Genomic_DNA"/>
</dbReference>
<protein>
    <submittedName>
        <fullName evidence="2">Uncharacterized protein</fullName>
    </submittedName>
</protein>
<feature type="compositionally biased region" description="Polar residues" evidence="1">
    <location>
        <begin position="17"/>
        <end position="26"/>
    </location>
</feature>
<dbReference type="RefSeq" id="XP_009834540.1">
    <property type="nucleotide sequence ID" value="XM_009836238.1"/>
</dbReference>
<gene>
    <name evidence="2" type="ORF">H257_09863</name>
</gene>
<feature type="region of interest" description="Disordered" evidence="1">
    <location>
        <begin position="1"/>
        <end position="60"/>
    </location>
</feature>
<dbReference type="GeneID" id="20811859"/>
<reference evidence="2" key="1">
    <citation type="submission" date="2013-12" db="EMBL/GenBank/DDBJ databases">
        <title>The Genome Sequence of Aphanomyces astaci APO3.</title>
        <authorList>
            <consortium name="The Broad Institute Genomics Platform"/>
            <person name="Russ C."/>
            <person name="Tyler B."/>
            <person name="van West P."/>
            <person name="Dieguez-Uribeondo J."/>
            <person name="Young S.K."/>
            <person name="Zeng Q."/>
            <person name="Gargeya S."/>
            <person name="Fitzgerald M."/>
            <person name="Abouelleil A."/>
            <person name="Alvarado L."/>
            <person name="Chapman S.B."/>
            <person name="Gainer-Dewar J."/>
            <person name="Goldberg J."/>
            <person name="Griggs A."/>
            <person name="Gujja S."/>
            <person name="Hansen M."/>
            <person name="Howarth C."/>
            <person name="Imamovic A."/>
            <person name="Ireland A."/>
            <person name="Larimer J."/>
            <person name="McCowan C."/>
            <person name="Murphy C."/>
            <person name="Pearson M."/>
            <person name="Poon T.W."/>
            <person name="Priest M."/>
            <person name="Roberts A."/>
            <person name="Saif S."/>
            <person name="Shea T."/>
            <person name="Sykes S."/>
            <person name="Wortman J."/>
            <person name="Nusbaum C."/>
            <person name="Birren B."/>
        </authorList>
    </citation>
    <scope>NUCLEOTIDE SEQUENCE [LARGE SCALE GENOMIC DNA]</scope>
    <source>
        <strain evidence="2">APO3</strain>
    </source>
</reference>
<accession>W4GAB8</accession>